<keyword evidence="1" id="KW-0472">Membrane</keyword>
<organism evidence="2 3">
    <name type="scientific">Lentibacillus persicus</name>
    <dbReference type="NCBI Taxonomy" id="640948"/>
    <lineage>
        <taxon>Bacteria</taxon>
        <taxon>Bacillati</taxon>
        <taxon>Bacillota</taxon>
        <taxon>Bacilli</taxon>
        <taxon>Bacillales</taxon>
        <taxon>Bacillaceae</taxon>
        <taxon>Lentibacillus</taxon>
    </lineage>
</organism>
<keyword evidence="1" id="KW-1133">Transmembrane helix</keyword>
<sequence length="95" mass="10899">MPVCQNCEKVWSYEQTIRTLFKLKCPHCGAKQFESASSRRRSSFLGLAPLILLPFVTGMDFSVFMALILVVVLTSITLCFYPFVLKLSNEQEPFW</sequence>
<keyword evidence="3" id="KW-1185">Reference proteome</keyword>
<protein>
    <submittedName>
        <fullName evidence="2">Cxxc_20_cxxc protein</fullName>
    </submittedName>
</protein>
<evidence type="ECO:0000313" key="3">
    <source>
        <dbReference type="Proteomes" id="UP000199474"/>
    </source>
</evidence>
<dbReference type="STRING" id="640948.SAMN05216238_103129"/>
<reference evidence="3" key="1">
    <citation type="submission" date="2016-10" db="EMBL/GenBank/DDBJ databases">
        <authorList>
            <person name="Varghese N."/>
            <person name="Submissions S."/>
        </authorList>
    </citation>
    <scope>NUCLEOTIDE SEQUENCE [LARGE SCALE GENOMIC DNA]</scope>
    <source>
        <strain evidence="3">DSM 22530</strain>
    </source>
</reference>
<keyword evidence="1" id="KW-0812">Transmembrane</keyword>
<dbReference type="NCBIfam" id="TIGR04104">
    <property type="entry name" value="cxxc_20_cxxc"/>
    <property type="match status" value="1"/>
</dbReference>
<dbReference type="EMBL" id="FOMR01000003">
    <property type="protein sequence ID" value="SFD68129.1"/>
    <property type="molecule type" value="Genomic_DNA"/>
</dbReference>
<dbReference type="InterPro" id="IPR026369">
    <property type="entry name" value="CxxC_20_CxxC"/>
</dbReference>
<name>A0A1I1UBK5_9BACI</name>
<feature type="transmembrane region" description="Helical" evidence="1">
    <location>
        <begin position="41"/>
        <end position="57"/>
    </location>
</feature>
<evidence type="ECO:0000313" key="2">
    <source>
        <dbReference type="EMBL" id="SFD68129.1"/>
    </source>
</evidence>
<gene>
    <name evidence="2" type="ORF">SAMN05216238_103129</name>
</gene>
<dbReference type="Proteomes" id="UP000199474">
    <property type="component" value="Unassembled WGS sequence"/>
</dbReference>
<evidence type="ECO:0000256" key="1">
    <source>
        <dbReference type="SAM" id="Phobius"/>
    </source>
</evidence>
<proteinExistence type="predicted"/>
<dbReference type="OrthoDB" id="2418141at2"/>
<accession>A0A1I1UBK5</accession>
<dbReference type="AlphaFoldDB" id="A0A1I1UBK5"/>
<feature type="transmembrane region" description="Helical" evidence="1">
    <location>
        <begin position="63"/>
        <end position="85"/>
    </location>
</feature>